<dbReference type="GO" id="GO:0071897">
    <property type="term" value="P:DNA biosynthetic process"/>
    <property type="evidence" value="ECO:0007669"/>
    <property type="project" value="UniProtKB-ARBA"/>
</dbReference>
<organism evidence="2 3">
    <name type="scientific">Trichonephila inaurata madagascariensis</name>
    <dbReference type="NCBI Taxonomy" id="2747483"/>
    <lineage>
        <taxon>Eukaryota</taxon>
        <taxon>Metazoa</taxon>
        <taxon>Ecdysozoa</taxon>
        <taxon>Arthropoda</taxon>
        <taxon>Chelicerata</taxon>
        <taxon>Arachnida</taxon>
        <taxon>Araneae</taxon>
        <taxon>Araneomorphae</taxon>
        <taxon>Entelegynae</taxon>
        <taxon>Araneoidea</taxon>
        <taxon>Nephilidae</taxon>
        <taxon>Trichonephila</taxon>
        <taxon>Trichonephila inaurata</taxon>
    </lineage>
</organism>
<dbReference type="AlphaFoldDB" id="A0A8X6Y1A2"/>
<feature type="domain" description="Reverse transcriptase" evidence="1">
    <location>
        <begin position="64"/>
        <end position="198"/>
    </location>
</feature>
<keyword evidence="3" id="KW-1185">Reference proteome</keyword>
<evidence type="ECO:0000313" key="3">
    <source>
        <dbReference type="Proteomes" id="UP000886998"/>
    </source>
</evidence>
<dbReference type="InterPro" id="IPR053134">
    <property type="entry name" value="RNA-dir_DNA_polymerase"/>
</dbReference>
<evidence type="ECO:0000313" key="2">
    <source>
        <dbReference type="EMBL" id="GFY62776.1"/>
    </source>
</evidence>
<dbReference type="SUPFAM" id="SSF56672">
    <property type="entry name" value="DNA/RNA polymerases"/>
    <property type="match status" value="1"/>
</dbReference>
<dbReference type="PANTHER" id="PTHR24559:SF444">
    <property type="entry name" value="REVERSE TRANSCRIPTASE DOMAIN-CONTAINING PROTEIN"/>
    <property type="match status" value="1"/>
</dbReference>
<dbReference type="InterPro" id="IPR000477">
    <property type="entry name" value="RT_dom"/>
</dbReference>
<dbReference type="InterPro" id="IPR043502">
    <property type="entry name" value="DNA/RNA_pol_sf"/>
</dbReference>
<sequence>MDGNHLRKRLRFRVKMMKELRERFRKECLGQLVQCHRQDPQFSNIQIGDIVLIGYDVKKKRASSMAFSKGHRVDTRKRWTCEDNENFTSDFHGTKIYAHIDLVKAYHQIPINLDDGHERAIITPFGLFESTRMQCGLCNASATFKRFIDEVLRNLPFVFAFVDDILITSFSPEEPFQILLTRLQQYGLLLKPSKCNLV</sequence>
<dbReference type="CDD" id="cd01647">
    <property type="entry name" value="RT_LTR"/>
    <property type="match status" value="1"/>
</dbReference>
<dbReference type="EMBL" id="BMAV01014411">
    <property type="protein sequence ID" value="GFY62776.1"/>
    <property type="molecule type" value="Genomic_DNA"/>
</dbReference>
<dbReference type="Gene3D" id="3.10.10.10">
    <property type="entry name" value="HIV Type 1 Reverse Transcriptase, subunit A, domain 1"/>
    <property type="match status" value="1"/>
</dbReference>
<evidence type="ECO:0000259" key="1">
    <source>
        <dbReference type="Pfam" id="PF00078"/>
    </source>
</evidence>
<name>A0A8X6Y1A2_9ARAC</name>
<dbReference type="InterPro" id="IPR043128">
    <property type="entry name" value="Rev_trsase/Diguanyl_cyclase"/>
</dbReference>
<dbReference type="Proteomes" id="UP000886998">
    <property type="component" value="Unassembled WGS sequence"/>
</dbReference>
<protein>
    <submittedName>
        <fullName evidence="2">Retrovirus-related Pol polyprotein from transposon opus</fullName>
    </submittedName>
</protein>
<comment type="caution">
    <text evidence="2">The sequence shown here is derived from an EMBL/GenBank/DDBJ whole genome shotgun (WGS) entry which is preliminary data.</text>
</comment>
<reference evidence="2" key="1">
    <citation type="submission" date="2020-08" db="EMBL/GenBank/DDBJ databases">
        <title>Multicomponent nature underlies the extraordinary mechanical properties of spider dragline silk.</title>
        <authorList>
            <person name="Kono N."/>
            <person name="Nakamura H."/>
            <person name="Mori M."/>
            <person name="Yoshida Y."/>
            <person name="Ohtoshi R."/>
            <person name="Malay A.D."/>
            <person name="Moran D.A.P."/>
            <person name="Tomita M."/>
            <person name="Numata K."/>
            <person name="Arakawa K."/>
        </authorList>
    </citation>
    <scope>NUCLEOTIDE SEQUENCE</scope>
</reference>
<gene>
    <name evidence="2" type="primary">pol_2539</name>
    <name evidence="2" type="ORF">TNIN_313271</name>
</gene>
<dbReference type="Gene3D" id="3.30.70.270">
    <property type="match status" value="1"/>
</dbReference>
<proteinExistence type="predicted"/>
<accession>A0A8X6Y1A2</accession>
<dbReference type="PANTHER" id="PTHR24559">
    <property type="entry name" value="TRANSPOSON TY3-I GAG-POL POLYPROTEIN"/>
    <property type="match status" value="1"/>
</dbReference>
<dbReference type="OrthoDB" id="6932368at2759"/>
<dbReference type="Pfam" id="PF00078">
    <property type="entry name" value="RVT_1"/>
    <property type="match status" value="1"/>
</dbReference>